<dbReference type="HOGENOM" id="CLU_377219_0_0_1"/>
<feature type="compositionally biased region" description="Basic and acidic residues" evidence="1">
    <location>
        <begin position="594"/>
        <end position="607"/>
    </location>
</feature>
<protein>
    <submittedName>
        <fullName evidence="2">Uncharacterized protein</fullName>
    </submittedName>
</protein>
<evidence type="ECO:0000256" key="1">
    <source>
        <dbReference type="SAM" id="MobiDB-lite"/>
    </source>
</evidence>
<dbReference type="Proteomes" id="UP000016930">
    <property type="component" value="Unassembled WGS sequence"/>
</dbReference>
<dbReference type="EMBL" id="KB445808">
    <property type="protein sequence ID" value="EMD33027.1"/>
    <property type="molecule type" value="Genomic_DNA"/>
</dbReference>
<feature type="compositionally biased region" description="Polar residues" evidence="1">
    <location>
        <begin position="56"/>
        <end position="67"/>
    </location>
</feature>
<gene>
    <name evidence="2" type="ORF">CERSUDRAFT_99043</name>
</gene>
<evidence type="ECO:0000313" key="3">
    <source>
        <dbReference type="Proteomes" id="UP000016930"/>
    </source>
</evidence>
<reference evidence="2 3" key="1">
    <citation type="journal article" date="2012" name="Proc. Natl. Acad. Sci. U.S.A.">
        <title>Comparative genomics of Ceriporiopsis subvermispora and Phanerochaete chrysosporium provide insight into selective ligninolysis.</title>
        <authorList>
            <person name="Fernandez-Fueyo E."/>
            <person name="Ruiz-Duenas F.J."/>
            <person name="Ferreira P."/>
            <person name="Floudas D."/>
            <person name="Hibbett D.S."/>
            <person name="Canessa P."/>
            <person name="Larrondo L.F."/>
            <person name="James T.Y."/>
            <person name="Seelenfreund D."/>
            <person name="Lobos S."/>
            <person name="Polanco R."/>
            <person name="Tello M."/>
            <person name="Honda Y."/>
            <person name="Watanabe T."/>
            <person name="Watanabe T."/>
            <person name="Ryu J.S."/>
            <person name="Kubicek C.P."/>
            <person name="Schmoll M."/>
            <person name="Gaskell J."/>
            <person name="Hammel K.E."/>
            <person name="St John F.J."/>
            <person name="Vanden Wymelenberg A."/>
            <person name="Sabat G."/>
            <person name="Splinter BonDurant S."/>
            <person name="Syed K."/>
            <person name="Yadav J.S."/>
            <person name="Doddapaneni H."/>
            <person name="Subramanian V."/>
            <person name="Lavin J.L."/>
            <person name="Oguiza J.A."/>
            <person name="Perez G."/>
            <person name="Pisabarro A.G."/>
            <person name="Ramirez L."/>
            <person name="Santoyo F."/>
            <person name="Master E."/>
            <person name="Coutinho P.M."/>
            <person name="Henrissat B."/>
            <person name="Lombard V."/>
            <person name="Magnuson J.K."/>
            <person name="Kuees U."/>
            <person name="Hori C."/>
            <person name="Igarashi K."/>
            <person name="Samejima M."/>
            <person name="Held B.W."/>
            <person name="Barry K.W."/>
            <person name="LaButti K.M."/>
            <person name="Lapidus A."/>
            <person name="Lindquist E.A."/>
            <person name="Lucas S.M."/>
            <person name="Riley R."/>
            <person name="Salamov A.A."/>
            <person name="Hoffmeister D."/>
            <person name="Schwenk D."/>
            <person name="Hadar Y."/>
            <person name="Yarden O."/>
            <person name="de Vries R.P."/>
            <person name="Wiebenga A."/>
            <person name="Stenlid J."/>
            <person name="Eastwood D."/>
            <person name="Grigoriev I.V."/>
            <person name="Berka R.M."/>
            <person name="Blanchette R.A."/>
            <person name="Kersten P."/>
            <person name="Martinez A.T."/>
            <person name="Vicuna R."/>
            <person name="Cullen D."/>
        </authorList>
    </citation>
    <scope>NUCLEOTIDE SEQUENCE [LARGE SCALE GENOMIC DNA]</scope>
    <source>
        <strain evidence="2 3">B</strain>
    </source>
</reference>
<feature type="compositionally biased region" description="Polar residues" evidence="1">
    <location>
        <begin position="234"/>
        <end position="255"/>
    </location>
</feature>
<proteinExistence type="predicted"/>
<name>M2R4A1_CERS8</name>
<accession>M2R4A1</accession>
<organism evidence="2 3">
    <name type="scientific">Ceriporiopsis subvermispora (strain B)</name>
    <name type="common">White-rot fungus</name>
    <name type="synonym">Gelatoporia subvermispora</name>
    <dbReference type="NCBI Taxonomy" id="914234"/>
    <lineage>
        <taxon>Eukaryota</taxon>
        <taxon>Fungi</taxon>
        <taxon>Dikarya</taxon>
        <taxon>Basidiomycota</taxon>
        <taxon>Agaricomycotina</taxon>
        <taxon>Agaricomycetes</taxon>
        <taxon>Polyporales</taxon>
        <taxon>Gelatoporiaceae</taxon>
        <taxon>Gelatoporia</taxon>
    </lineage>
</organism>
<sequence length="735" mass="79109">MPRKLIRNVPPHPCRVTRSHTKVSKAQQGVDSPSVALAPETQVQSEKSCSPGGNPGQDQCPTPSNGAAQDCHAHKAVSKDSEAVEPANQDKTSSRSAIIPTPLTDGNQSGLEQIGQIHGAASEIDSGVDKAVPENMETARLTTRSPKPHLQITSTLAAGGNLGGTRGDDSSVNKVVLEGADAARLAHHNEIALQSRALRTDCESAGKGAGQVGHEEDTIMGSSETPPVAPSYVHPSQSNTSGAVEPCATTSSSETEPIGAGSNEPNQSMQAGQTYDHDTIHVSFQTEQMRIAPGGLCQSATAGKKADQGTIGVTPASVANHQDTANPTTIESTGNLLCGVLPLADAPNRLKGPSVAQRTELQIIMGNFPWQLVRRLQLAVSAFGKLYKNSQHLIFKGQLPQAGIEVMLEFQSALAAFHERGMELSASTPGLWPQVHPDHLTSALQFLLWIDSSFDGLSLELSFLKVDSDQPKQLLPPTLIWDYDTGKYAQFTQTMMCQARLNPSMWPGSIEAGQSTAFMVLQGWRGAQRCLTCHFSKNRDSRGRSCKSLRGSGPGFLQTCRCPVDTALIELWLAKLTSGDPDVPKRPAMKKRKAAEAEETHEGDSRSLKRRRRKNEAGSNTETNGAAAPEAPGKNKYANEEDEDEEPNEEETDETGLSMADFAFTPATLRVVQAALKKSSGLSLETMFRPAHERLVTTIRWALEELKSTGAFWDLRYELGAVLDHFEQTVRTPKA</sequence>
<keyword evidence="3" id="KW-1185">Reference proteome</keyword>
<dbReference type="OrthoDB" id="3059115at2759"/>
<feature type="region of interest" description="Disordered" evidence="1">
    <location>
        <begin position="1"/>
        <end position="109"/>
    </location>
</feature>
<feature type="region of interest" description="Disordered" evidence="1">
    <location>
        <begin position="204"/>
        <end position="271"/>
    </location>
</feature>
<evidence type="ECO:0000313" key="2">
    <source>
        <dbReference type="EMBL" id="EMD33027.1"/>
    </source>
</evidence>
<feature type="compositionally biased region" description="Basic and acidic residues" evidence="1">
    <location>
        <begin position="71"/>
        <end position="82"/>
    </location>
</feature>
<dbReference type="AlphaFoldDB" id="M2R4A1"/>
<feature type="compositionally biased region" description="Acidic residues" evidence="1">
    <location>
        <begin position="640"/>
        <end position="654"/>
    </location>
</feature>
<feature type="region of interest" description="Disordered" evidence="1">
    <location>
        <begin position="579"/>
        <end position="655"/>
    </location>
</feature>